<gene>
    <name evidence="3" type="ORF">Ptr86124_001923</name>
    <name evidence="2" type="ORF">PtrM4_063500</name>
</gene>
<dbReference type="Proteomes" id="UP000245464">
    <property type="component" value="Chromosome 2"/>
</dbReference>
<dbReference type="EMBL" id="NRDI02000002">
    <property type="protein sequence ID" value="KAI1518795.1"/>
    <property type="molecule type" value="Genomic_DNA"/>
</dbReference>
<dbReference type="OMA" id="EEPHYAF"/>
<feature type="region of interest" description="Disordered" evidence="1">
    <location>
        <begin position="634"/>
        <end position="700"/>
    </location>
</feature>
<feature type="region of interest" description="Disordered" evidence="1">
    <location>
        <begin position="253"/>
        <end position="394"/>
    </location>
</feature>
<feature type="compositionally biased region" description="Low complexity" evidence="1">
    <location>
        <begin position="376"/>
        <end position="387"/>
    </location>
</feature>
<reference evidence="3" key="3">
    <citation type="journal article" date="2022" name="bioRxiv">
        <title>A global pangenome for the wheat fungal pathogen Pyrenophora tritici-repentis and prediction of effector protein structural homology.</title>
        <authorList>
            <person name="Moolhuijzen P."/>
            <person name="See P.T."/>
            <person name="Shi G."/>
            <person name="Powell H.R."/>
            <person name="Cockram J."/>
            <person name="Jorgensen L.N."/>
            <person name="Benslimane H."/>
            <person name="Strelkov S.E."/>
            <person name="Turner J."/>
            <person name="Liu Z."/>
            <person name="Moffat C.S."/>
        </authorList>
    </citation>
    <scope>NUCLEOTIDE SEQUENCE</scope>
    <source>
        <strain evidence="3">86-124</strain>
    </source>
</reference>
<sequence length="738" mass="83080">MAFGCSPSDVLKLLEISTRVYLAFKDANENSEAQVTALVKEFTTFHCCLTELGELMRQYGQPMPFPVKDFETTLKRCEITLDPYADHLVDKKMGIRKVLYTVRYMGMEKEIDGLRKQITGHYQALHMCISFLQLRLHLEATKQTQRLLDAVPSRTMHLAGRSYSTNTLGLSSERTPLALPAPDEHPLFSEWRIFDRWLQVEDERITHESGLTRPLSLGDAPAGAPSGDAQTAAILYQLRRQVDDAIMIEENRAKRTGAEKRSHLAPSDAMKLTVRNMPPAPLRTYTLDTDHSGNFTDFEQHQMSSSSATIRPHANTPLPSPQLSGSPHASPSFGSVDWMNSPTGSSTSQDFERVPSISSPRGSTSYSPDSQPSVQEPGTNTEGTTPESPMPNHFRSRLSCTSLVTIALGKAALDWKRICLTVQVERKSVKYGHESRDCDLRWRYREDTGISIRAVYHSSQDGKLRSWTEQHFHATGPSIPLTTTYADGAVSIDFPRGSFGKLEKQYTDIKYTFTGYEPAGKFQTLLYTNNGADPAELKYDRPVITISSNLHATECRGRNLRLWNRTVTRLGDDGLATFEVLVLLFYTSALEDKGHWVEEPHYAFEWLTESTYRKESDKLTLVFSRDPSRWTSDKLFQRRRSSARAEQQPKSPSIFSRKRNDSMEMPQPNRSTTGVSVLSNGSMKSQGSIHGDGATSSRAGNINRFGYSELEIRFQSKADRRAFLGVWKQYVRPLRGVA</sequence>
<reference evidence="5" key="4">
    <citation type="journal article" date="2022" name="Microb. Genom.">
        <title>A global pangenome for the wheat fungal pathogen Pyrenophora tritici-repentis and prediction of effector protein structural homology.</title>
        <authorList>
            <person name="Moolhuijzen P.M."/>
            <person name="See P.T."/>
            <person name="Shi G."/>
            <person name="Powell H.R."/>
            <person name="Cockram J."/>
            <person name="Jorgensen L.N."/>
            <person name="Benslimane H."/>
            <person name="Strelkov S.E."/>
            <person name="Turner J."/>
            <person name="Liu Z."/>
            <person name="Moffat C.S."/>
        </authorList>
    </citation>
    <scope>NUCLEOTIDE SEQUENCE [LARGE SCALE GENOMIC DNA]</scope>
</reference>
<feature type="compositionally biased region" description="Polar residues" evidence="1">
    <location>
        <begin position="292"/>
        <end position="309"/>
    </location>
</feature>
<dbReference type="OrthoDB" id="4172108at2759"/>
<feature type="compositionally biased region" description="Polar residues" evidence="1">
    <location>
        <begin position="668"/>
        <end position="700"/>
    </location>
</feature>
<reference evidence="2 4" key="1">
    <citation type="journal article" date="2018" name="BMC Genomics">
        <title>Comparative genomics of the wheat fungal pathogen Pyrenophora tritici-repentis reveals chromosomal variations and genome plasticity.</title>
        <authorList>
            <person name="Moolhuijzen P."/>
            <person name="See P.T."/>
            <person name="Hane J.K."/>
            <person name="Shi G."/>
            <person name="Liu Z."/>
            <person name="Oliver R.P."/>
            <person name="Moffat C.S."/>
        </authorList>
    </citation>
    <scope>NUCLEOTIDE SEQUENCE [LARGE SCALE GENOMIC DNA]</scope>
    <source>
        <strain evidence="2">M4</strain>
    </source>
</reference>
<dbReference type="Proteomes" id="UP000249757">
    <property type="component" value="Unassembled WGS sequence"/>
</dbReference>
<dbReference type="AlphaFoldDB" id="A0A2W1HSC1"/>
<evidence type="ECO:0000313" key="4">
    <source>
        <dbReference type="Proteomes" id="UP000245464"/>
    </source>
</evidence>
<reference evidence="3" key="2">
    <citation type="submission" date="2021-05" db="EMBL/GenBank/DDBJ databases">
        <authorList>
            <person name="Moolhuijzen P.M."/>
            <person name="Moffat C.S."/>
        </authorList>
    </citation>
    <scope>NUCLEOTIDE SEQUENCE</scope>
    <source>
        <strain evidence="3">86-124</strain>
    </source>
</reference>
<evidence type="ECO:0000313" key="5">
    <source>
        <dbReference type="Proteomes" id="UP000249757"/>
    </source>
</evidence>
<feature type="compositionally biased region" description="Polar residues" evidence="1">
    <location>
        <begin position="356"/>
        <end position="374"/>
    </location>
</feature>
<feature type="compositionally biased region" description="Basic and acidic residues" evidence="1">
    <location>
        <begin position="253"/>
        <end position="262"/>
    </location>
</feature>
<comment type="caution">
    <text evidence="2">The sequence shown here is derived from an EMBL/GenBank/DDBJ whole genome shotgun (WGS) entry which is preliminary data.</text>
</comment>
<organism evidence="2 4">
    <name type="scientific">Pyrenophora tritici-repentis</name>
    <dbReference type="NCBI Taxonomy" id="45151"/>
    <lineage>
        <taxon>Eukaryota</taxon>
        <taxon>Fungi</taxon>
        <taxon>Dikarya</taxon>
        <taxon>Ascomycota</taxon>
        <taxon>Pezizomycotina</taxon>
        <taxon>Dothideomycetes</taxon>
        <taxon>Pleosporomycetidae</taxon>
        <taxon>Pleosporales</taxon>
        <taxon>Pleosporineae</taxon>
        <taxon>Pleosporaceae</taxon>
        <taxon>Pyrenophora</taxon>
    </lineage>
</organism>
<keyword evidence="5" id="KW-1185">Reference proteome</keyword>
<feature type="compositionally biased region" description="Polar residues" evidence="1">
    <location>
        <begin position="321"/>
        <end position="349"/>
    </location>
</feature>
<dbReference type="EMBL" id="NQIK02000002">
    <property type="protein sequence ID" value="KAF7574726.1"/>
    <property type="molecule type" value="Genomic_DNA"/>
</dbReference>
<proteinExistence type="predicted"/>
<evidence type="ECO:0000313" key="3">
    <source>
        <dbReference type="EMBL" id="KAI1518795.1"/>
    </source>
</evidence>
<accession>A0A2W1HSC1</accession>
<evidence type="ECO:0000256" key="1">
    <source>
        <dbReference type="SAM" id="MobiDB-lite"/>
    </source>
</evidence>
<name>A0A2W1HSC1_9PLEO</name>
<protein>
    <submittedName>
        <fullName evidence="2">Uncharacterized protein</fullName>
    </submittedName>
</protein>
<evidence type="ECO:0000313" key="2">
    <source>
        <dbReference type="EMBL" id="KAF7574726.1"/>
    </source>
</evidence>